<feature type="compositionally biased region" description="Polar residues" evidence="1">
    <location>
        <begin position="78"/>
        <end position="87"/>
    </location>
</feature>
<evidence type="ECO:0000313" key="4">
    <source>
        <dbReference type="Proteomes" id="UP001144280"/>
    </source>
</evidence>
<accession>A0ABQ5QS12</accession>
<protein>
    <recommendedName>
        <fullName evidence="5">Chaplin domain-containing protein</fullName>
    </recommendedName>
</protein>
<feature type="region of interest" description="Disordered" evidence="1">
    <location>
        <begin position="47"/>
        <end position="87"/>
    </location>
</feature>
<feature type="signal peptide" evidence="2">
    <location>
        <begin position="1"/>
        <end position="27"/>
    </location>
</feature>
<keyword evidence="2" id="KW-0732">Signal</keyword>
<feature type="chain" id="PRO_5046853360" description="Chaplin domain-containing protein" evidence="2">
    <location>
        <begin position="28"/>
        <end position="87"/>
    </location>
</feature>
<proteinExistence type="predicted"/>
<keyword evidence="4" id="KW-1185">Reference proteome</keyword>
<dbReference type="EMBL" id="BSDI01000006">
    <property type="protein sequence ID" value="GLH96105.1"/>
    <property type="molecule type" value="Genomic_DNA"/>
</dbReference>
<evidence type="ECO:0000313" key="3">
    <source>
        <dbReference type="EMBL" id="GLH96105.1"/>
    </source>
</evidence>
<evidence type="ECO:0000256" key="1">
    <source>
        <dbReference type="SAM" id="MobiDB-lite"/>
    </source>
</evidence>
<evidence type="ECO:0000256" key="2">
    <source>
        <dbReference type="SAM" id="SignalP"/>
    </source>
</evidence>
<dbReference type="Proteomes" id="UP001144280">
    <property type="component" value="Unassembled WGS sequence"/>
</dbReference>
<reference evidence="3" key="1">
    <citation type="submission" date="2022-12" db="EMBL/GenBank/DDBJ databases">
        <title>New Phytohabitans aurantiacus sp. RD004123 nov., an actinomycete isolated from soil.</title>
        <authorList>
            <person name="Triningsih D.W."/>
            <person name="Harunari E."/>
            <person name="Igarashi Y."/>
        </authorList>
    </citation>
    <scope>NUCLEOTIDE SEQUENCE</scope>
    <source>
        <strain evidence="3">RD004123</strain>
    </source>
</reference>
<sequence>MRIKAIVALSFAGAAAAAVIAGGAAYASGVNGDDDADVRIVYEDNSFAPGMATDGRDCPEKNGGGQGGENAGESSGGTENAPSEESL</sequence>
<evidence type="ECO:0008006" key="5">
    <source>
        <dbReference type="Google" id="ProtNLM"/>
    </source>
</evidence>
<gene>
    <name evidence="3" type="ORF">Pa4123_13780</name>
</gene>
<dbReference type="RefSeq" id="WP_281893244.1">
    <property type="nucleotide sequence ID" value="NZ_BSDI01000006.1"/>
</dbReference>
<organism evidence="3 4">
    <name type="scientific">Phytohabitans aurantiacus</name>
    <dbReference type="NCBI Taxonomy" id="3016789"/>
    <lineage>
        <taxon>Bacteria</taxon>
        <taxon>Bacillati</taxon>
        <taxon>Actinomycetota</taxon>
        <taxon>Actinomycetes</taxon>
        <taxon>Micromonosporales</taxon>
        <taxon>Micromonosporaceae</taxon>
    </lineage>
</organism>
<name>A0ABQ5QS12_9ACTN</name>
<comment type="caution">
    <text evidence="3">The sequence shown here is derived from an EMBL/GenBank/DDBJ whole genome shotgun (WGS) entry which is preliminary data.</text>
</comment>